<protein>
    <recommendedName>
        <fullName evidence="3">Acriflavin resistance protein</fullName>
    </recommendedName>
</protein>
<dbReference type="EMBL" id="PXYT01000025">
    <property type="protein sequence ID" value="PSR27601.1"/>
    <property type="molecule type" value="Genomic_DNA"/>
</dbReference>
<dbReference type="GO" id="GO:0005886">
    <property type="term" value="C:plasma membrane"/>
    <property type="evidence" value="ECO:0007669"/>
    <property type="project" value="TreeGrafter"/>
</dbReference>
<dbReference type="InterPro" id="IPR027463">
    <property type="entry name" value="AcrB_DN_DC_subdom"/>
</dbReference>
<dbReference type="Pfam" id="PF00873">
    <property type="entry name" value="ACR_tran"/>
    <property type="match status" value="1"/>
</dbReference>
<dbReference type="GO" id="GO:0042910">
    <property type="term" value="F:xenobiotic transmembrane transporter activity"/>
    <property type="evidence" value="ECO:0007669"/>
    <property type="project" value="TreeGrafter"/>
</dbReference>
<dbReference type="Proteomes" id="UP000242699">
    <property type="component" value="Unassembled WGS sequence"/>
</dbReference>
<evidence type="ECO:0000313" key="2">
    <source>
        <dbReference type="Proteomes" id="UP000242699"/>
    </source>
</evidence>
<dbReference type="AlphaFoldDB" id="A0A2T2WZE0"/>
<dbReference type="Gene3D" id="3.30.70.1430">
    <property type="entry name" value="Multidrug efflux transporter AcrB pore domain"/>
    <property type="match status" value="1"/>
</dbReference>
<name>A0A2T2WZE0_9FIRM</name>
<gene>
    <name evidence="1" type="ORF">C7B43_11630</name>
</gene>
<sequence>MQQNLHELSSKIQRLRGVKTVFATAGGGGQSNVGSLSVQWMSAGREASIVRVENESARYASDIPNLRANTVTANPLTPGNGLPVAVRVLGPKLSEVHKLSAVITRKMTQLPTLKEVTNNTPVALPELQVTVSHRKAQQLGVSIKNVIDTIQTETQGLSVSTYQLGSSGTASRIILQTRGATPVPWAPP</sequence>
<evidence type="ECO:0008006" key="3">
    <source>
        <dbReference type="Google" id="ProtNLM"/>
    </source>
</evidence>
<proteinExistence type="predicted"/>
<reference evidence="1 2" key="1">
    <citation type="journal article" date="2014" name="BMC Genomics">
        <title>Comparison of environmental and isolate Sulfobacillus genomes reveals diverse carbon, sulfur, nitrogen, and hydrogen metabolisms.</title>
        <authorList>
            <person name="Justice N.B."/>
            <person name="Norman A."/>
            <person name="Brown C.T."/>
            <person name="Singh A."/>
            <person name="Thomas B.C."/>
            <person name="Banfield J.F."/>
        </authorList>
    </citation>
    <scope>NUCLEOTIDE SEQUENCE [LARGE SCALE GENOMIC DNA]</scope>
    <source>
        <strain evidence="1">AMDSBA1</strain>
    </source>
</reference>
<evidence type="ECO:0000313" key="1">
    <source>
        <dbReference type="EMBL" id="PSR27601.1"/>
    </source>
</evidence>
<dbReference type="Gene3D" id="3.30.2090.10">
    <property type="entry name" value="Multidrug efflux transporter AcrB TolC docking domain, DN and DC subdomains"/>
    <property type="match status" value="1"/>
</dbReference>
<dbReference type="InterPro" id="IPR001036">
    <property type="entry name" value="Acrflvin-R"/>
</dbReference>
<organism evidence="1 2">
    <name type="scientific">Sulfobacillus benefaciens</name>
    <dbReference type="NCBI Taxonomy" id="453960"/>
    <lineage>
        <taxon>Bacteria</taxon>
        <taxon>Bacillati</taxon>
        <taxon>Bacillota</taxon>
        <taxon>Clostridia</taxon>
        <taxon>Eubacteriales</taxon>
        <taxon>Clostridiales Family XVII. Incertae Sedis</taxon>
        <taxon>Sulfobacillus</taxon>
    </lineage>
</organism>
<dbReference type="PANTHER" id="PTHR32063:SF24">
    <property type="entry name" value="CATION EFFLUX SYSTEM (ACRB_ACRD_ACRF FAMILY)"/>
    <property type="match status" value="1"/>
</dbReference>
<dbReference type="SUPFAM" id="SSF82714">
    <property type="entry name" value="Multidrug efflux transporter AcrB TolC docking domain, DN and DC subdomains"/>
    <property type="match status" value="1"/>
</dbReference>
<comment type="caution">
    <text evidence="1">The sequence shown here is derived from an EMBL/GenBank/DDBJ whole genome shotgun (WGS) entry which is preliminary data.</text>
</comment>
<dbReference type="PANTHER" id="PTHR32063">
    <property type="match status" value="1"/>
</dbReference>
<accession>A0A2T2WZE0</accession>
<dbReference type="Gene3D" id="3.30.70.1440">
    <property type="entry name" value="Multidrug efflux transporter AcrB pore domain"/>
    <property type="match status" value="1"/>
</dbReference>